<dbReference type="InterPro" id="IPR019600">
    <property type="entry name" value="Hemin_uptake_protein_HemP"/>
</dbReference>
<evidence type="ECO:0008006" key="2">
    <source>
        <dbReference type="Google" id="ProtNLM"/>
    </source>
</evidence>
<gene>
    <name evidence="1" type="ORF">LCGC14_0006080</name>
</gene>
<protein>
    <recommendedName>
        <fullName evidence="2">Hemin uptake protein hemP</fullName>
    </recommendedName>
</protein>
<accession>A0A0F9WJ68</accession>
<comment type="caution">
    <text evidence="1">The sequence shown here is derived from an EMBL/GenBank/DDBJ whole genome shotgun (WGS) entry which is preliminary data.</text>
</comment>
<sequence>MAESCHKPPTTGIKNAGNVISSKTLFNGENILTIEHNGERYALRITASGKLILTK</sequence>
<dbReference type="Gene3D" id="2.10.70.10">
    <property type="entry name" value="Complement Module, domain 1"/>
    <property type="match status" value="1"/>
</dbReference>
<dbReference type="Pfam" id="PF10636">
    <property type="entry name" value="hemP"/>
    <property type="match status" value="1"/>
</dbReference>
<evidence type="ECO:0000313" key="1">
    <source>
        <dbReference type="EMBL" id="KKO12593.1"/>
    </source>
</evidence>
<dbReference type="EMBL" id="LAZR01000001">
    <property type="protein sequence ID" value="KKO12593.1"/>
    <property type="molecule type" value="Genomic_DNA"/>
</dbReference>
<organism evidence="1">
    <name type="scientific">marine sediment metagenome</name>
    <dbReference type="NCBI Taxonomy" id="412755"/>
    <lineage>
        <taxon>unclassified sequences</taxon>
        <taxon>metagenomes</taxon>
        <taxon>ecological metagenomes</taxon>
    </lineage>
</organism>
<proteinExistence type="predicted"/>
<reference evidence="1" key="1">
    <citation type="journal article" date="2015" name="Nature">
        <title>Complex archaea that bridge the gap between prokaryotes and eukaryotes.</title>
        <authorList>
            <person name="Spang A."/>
            <person name="Saw J.H."/>
            <person name="Jorgensen S.L."/>
            <person name="Zaremba-Niedzwiedzka K."/>
            <person name="Martijn J."/>
            <person name="Lind A.E."/>
            <person name="van Eijk R."/>
            <person name="Schleper C."/>
            <person name="Guy L."/>
            <person name="Ettema T.J."/>
        </authorList>
    </citation>
    <scope>NUCLEOTIDE SEQUENCE</scope>
</reference>
<dbReference type="AlphaFoldDB" id="A0A0F9WJ68"/>
<name>A0A0F9WJ68_9ZZZZ</name>